<feature type="region of interest" description="Disordered" evidence="1">
    <location>
        <begin position="1"/>
        <end position="31"/>
    </location>
</feature>
<comment type="caution">
    <text evidence="2">The sequence shown here is derived from an EMBL/GenBank/DDBJ whole genome shotgun (WGS) entry which is preliminary data.</text>
</comment>
<proteinExistence type="predicted"/>
<evidence type="ECO:0000256" key="1">
    <source>
        <dbReference type="SAM" id="MobiDB-lite"/>
    </source>
</evidence>
<gene>
    <name evidence="2" type="ORF">Purlil1_1400</name>
</gene>
<evidence type="ECO:0000313" key="3">
    <source>
        <dbReference type="Proteomes" id="UP001287286"/>
    </source>
</evidence>
<evidence type="ECO:0000313" key="2">
    <source>
        <dbReference type="EMBL" id="KAK4093909.1"/>
    </source>
</evidence>
<name>A0ABR0CCK0_PURLI</name>
<organism evidence="2 3">
    <name type="scientific">Purpureocillium lilacinum</name>
    <name type="common">Paecilomyces lilacinus</name>
    <dbReference type="NCBI Taxonomy" id="33203"/>
    <lineage>
        <taxon>Eukaryota</taxon>
        <taxon>Fungi</taxon>
        <taxon>Dikarya</taxon>
        <taxon>Ascomycota</taxon>
        <taxon>Pezizomycotina</taxon>
        <taxon>Sordariomycetes</taxon>
        <taxon>Hypocreomycetidae</taxon>
        <taxon>Hypocreales</taxon>
        <taxon>Ophiocordycipitaceae</taxon>
        <taxon>Purpureocillium</taxon>
    </lineage>
</organism>
<sequence length="139" mass="14385">MQLGPTGHPQPPSPDRSKGTGRTQATISTQRPFELLAPQTPYCFYCMAAVPPGGGPGGAEISAVGLPAVQNIFSREAGIETGLMQCDVADPVPSSNFGRRASIESMTGADAAHEPHVTLLGIAEMTSHQNLVCEGLLTG</sequence>
<dbReference type="EMBL" id="JAWRVI010000004">
    <property type="protein sequence ID" value="KAK4093909.1"/>
    <property type="molecule type" value="Genomic_DNA"/>
</dbReference>
<protein>
    <submittedName>
        <fullName evidence="2">Uncharacterized protein</fullName>
    </submittedName>
</protein>
<dbReference type="Proteomes" id="UP001287286">
    <property type="component" value="Unassembled WGS sequence"/>
</dbReference>
<keyword evidence="3" id="KW-1185">Reference proteome</keyword>
<reference evidence="2 3" key="1">
    <citation type="journal article" date="2024" name="Microbiol. Resour. Announc.">
        <title>Genome annotations for the ascomycete fungi Trichoderma harzianum, Trichoderma aggressivum, and Purpureocillium lilacinum.</title>
        <authorList>
            <person name="Beijen E.P.W."/>
            <person name="Ohm R.A."/>
        </authorList>
    </citation>
    <scope>NUCLEOTIDE SEQUENCE [LARGE SCALE GENOMIC DNA]</scope>
    <source>
        <strain evidence="2 3">CBS 150709</strain>
    </source>
</reference>
<feature type="compositionally biased region" description="Polar residues" evidence="1">
    <location>
        <begin position="20"/>
        <end position="31"/>
    </location>
</feature>
<accession>A0ABR0CCK0</accession>